<dbReference type="Pfam" id="PF01423">
    <property type="entry name" value="LSM"/>
    <property type="match status" value="1"/>
</dbReference>
<dbReference type="InterPro" id="IPR001163">
    <property type="entry name" value="Sm_dom_euk/arc"/>
</dbReference>
<evidence type="ECO:0000313" key="2">
    <source>
        <dbReference type="EMBL" id="CDR37427.1"/>
    </source>
</evidence>
<dbReference type="AlphaFoldDB" id="A0A061AQ05"/>
<dbReference type="GO" id="GO:0032991">
    <property type="term" value="C:protein-containing complex"/>
    <property type="evidence" value="ECO:0007669"/>
    <property type="project" value="UniProtKB-ARBA"/>
</dbReference>
<accession>A0A061AQ05</accession>
<reference evidence="2" key="1">
    <citation type="journal article" date="2014" name="Genome Announc.">
        <title>Genome sequence of the yeast Cyberlindnera fabianii (Hansenula fabianii).</title>
        <authorList>
            <person name="Freel K.C."/>
            <person name="Sarilar V."/>
            <person name="Neuveglise C."/>
            <person name="Devillers H."/>
            <person name="Friedrich A."/>
            <person name="Schacherer J."/>
        </authorList>
    </citation>
    <scope>NUCLEOTIDE SEQUENCE</scope>
    <source>
        <strain evidence="2">YJS4271</strain>
    </source>
</reference>
<organism evidence="2">
    <name type="scientific">Cyberlindnera fabianii</name>
    <name type="common">Yeast</name>
    <name type="synonym">Hansenula fabianii</name>
    <dbReference type="NCBI Taxonomy" id="36022"/>
    <lineage>
        <taxon>Eukaryota</taxon>
        <taxon>Fungi</taxon>
        <taxon>Dikarya</taxon>
        <taxon>Ascomycota</taxon>
        <taxon>Saccharomycotina</taxon>
        <taxon>Saccharomycetes</taxon>
        <taxon>Phaffomycetales</taxon>
        <taxon>Phaffomycetaceae</taxon>
        <taxon>Cyberlindnera</taxon>
    </lineage>
</organism>
<dbReference type="PhylomeDB" id="A0A061AQ05"/>
<name>A0A061AQ05_CYBFA</name>
<dbReference type="InterPro" id="IPR010920">
    <property type="entry name" value="LSM_dom_sf"/>
</dbReference>
<evidence type="ECO:0000259" key="1">
    <source>
        <dbReference type="Pfam" id="PF01423"/>
    </source>
</evidence>
<protein>
    <submittedName>
        <fullName evidence="2">CYFA0S01e10550g1_1</fullName>
    </submittedName>
</protein>
<dbReference type="EMBL" id="LK052886">
    <property type="protein sequence ID" value="CDR37427.1"/>
    <property type="molecule type" value="Genomic_DNA"/>
</dbReference>
<dbReference type="SUPFAM" id="SSF50182">
    <property type="entry name" value="Sm-like ribonucleoproteins"/>
    <property type="match status" value="1"/>
</dbReference>
<sequence length="47" mass="5352">MVSAPELKKYMDKRVLVHLNGSRKVSGNLRGYDVCKSLSVLSRHESY</sequence>
<dbReference type="OrthoDB" id="2146at2759"/>
<proteinExistence type="predicted"/>
<dbReference type="Gene3D" id="2.30.30.100">
    <property type="match status" value="1"/>
</dbReference>
<feature type="domain" description="Sm" evidence="1">
    <location>
        <begin position="6"/>
        <end position="34"/>
    </location>
</feature>
<gene>
    <name evidence="2" type="ORF">CYFA0S_01e10550g</name>
</gene>